<dbReference type="GO" id="GO:0008654">
    <property type="term" value="P:phospholipid biosynthetic process"/>
    <property type="evidence" value="ECO:0007669"/>
    <property type="project" value="InterPro"/>
</dbReference>
<dbReference type="Gene3D" id="3.30.360.10">
    <property type="entry name" value="Dihydrodipicolinate Reductase, domain 2"/>
    <property type="match status" value="1"/>
</dbReference>
<dbReference type="PANTHER" id="PTHR11510">
    <property type="entry name" value="MYO-INOSITOL-1 PHOSPHATE SYNTHASE"/>
    <property type="match status" value="1"/>
</dbReference>
<dbReference type="Gene3D" id="3.40.50.720">
    <property type="entry name" value="NAD(P)-binding Rossmann-like Domain"/>
    <property type="match status" value="1"/>
</dbReference>
<dbReference type="InterPro" id="IPR036291">
    <property type="entry name" value="NAD(P)-bd_dom_sf"/>
</dbReference>
<dbReference type="GO" id="GO:0004512">
    <property type="term" value="F:inositol-3-phosphate synthase activity"/>
    <property type="evidence" value="ECO:0007669"/>
    <property type="project" value="UniProtKB-EC"/>
</dbReference>
<gene>
    <name evidence="4" type="ORF">GAH_01882</name>
</gene>
<dbReference type="GO" id="GO:0006021">
    <property type="term" value="P:inositol biosynthetic process"/>
    <property type="evidence" value="ECO:0007669"/>
    <property type="project" value="InterPro"/>
</dbReference>
<dbReference type="EMBL" id="CP011267">
    <property type="protein sequence ID" value="AKG90841.1"/>
    <property type="molecule type" value="Genomic_DNA"/>
</dbReference>
<evidence type="ECO:0000313" key="5">
    <source>
        <dbReference type="Proteomes" id="UP000034723"/>
    </source>
</evidence>
<dbReference type="Pfam" id="PF07994">
    <property type="entry name" value="NAD_binding_5"/>
    <property type="match status" value="1"/>
</dbReference>
<dbReference type="OrthoDB" id="49512at2157"/>
<evidence type="ECO:0000256" key="1">
    <source>
        <dbReference type="ARBA" id="ARBA00010813"/>
    </source>
</evidence>
<dbReference type="STRING" id="113653.GAH_01882"/>
<dbReference type="SUPFAM" id="SSF55347">
    <property type="entry name" value="Glyceraldehyde-3-phosphate dehydrogenase-like, C-terminal domain"/>
    <property type="match status" value="1"/>
</dbReference>
<dbReference type="EC" id="5.5.1.4" evidence="4"/>
<organism evidence="4 5">
    <name type="scientific">Geoglobus ahangari</name>
    <dbReference type="NCBI Taxonomy" id="113653"/>
    <lineage>
        <taxon>Archaea</taxon>
        <taxon>Methanobacteriati</taxon>
        <taxon>Methanobacteriota</taxon>
        <taxon>Archaeoglobi</taxon>
        <taxon>Archaeoglobales</taxon>
        <taxon>Archaeoglobaceae</taxon>
        <taxon>Geoglobus</taxon>
    </lineage>
</organism>
<keyword evidence="5" id="KW-1185">Reference proteome</keyword>
<dbReference type="Proteomes" id="UP000034723">
    <property type="component" value="Chromosome"/>
</dbReference>
<dbReference type="KEGG" id="gah:GAH_01882"/>
<protein>
    <submittedName>
        <fullName evidence="4">Myo-inositol-1-phosphate synthase</fullName>
        <ecNumber evidence="4">5.5.1.4</ecNumber>
    </submittedName>
</protein>
<dbReference type="AlphaFoldDB" id="A0A0F7DBC3"/>
<sequence length="392" mass="44556">MKIWYVGAYGIVSTTAMLGGKLIEKGRMETTGLVSELPQFEGIEKYAPLKFEFGGHEVRKVENAYVASLQHWELNRHFELDQLEEVREDLEKIRAEKGTAINCGKGVQALGELDVLENEVQTLSEIVERLERDVKRFADSETVMINSASTEPIIRYNEKYHDTLDGFEKMIEENAKEYASASMLYAYVALKNGIPYGNFTPSVGSSLPALKELAIEKKVPHAGNDGKTGETLVKTTLAPMFAYRNLKVLGWMSYNILGDLDGLVLSHKENKESKVISKDKVLEKIYGYSPFSITQIEYFPSLADNKTAFDFIHFEGFLGRKMKFYFIWDAIDAIVAAPLTIDIARFLLFAKKEGMYGVIKEMGFFFKSPMETRNVNTHSQFEELVRWYQENA</sequence>
<evidence type="ECO:0000259" key="3">
    <source>
        <dbReference type="Pfam" id="PF01658"/>
    </source>
</evidence>
<dbReference type="PIRSF" id="PIRSF015578">
    <property type="entry name" value="Myoinos-ppht_syn"/>
    <property type="match status" value="1"/>
</dbReference>
<feature type="coiled-coil region" evidence="2">
    <location>
        <begin position="76"/>
        <end position="140"/>
    </location>
</feature>
<evidence type="ECO:0000313" key="4">
    <source>
        <dbReference type="EMBL" id="AKG90841.1"/>
    </source>
</evidence>
<evidence type="ECO:0000256" key="2">
    <source>
        <dbReference type="SAM" id="Coils"/>
    </source>
</evidence>
<dbReference type="HOGENOM" id="CLU_021486_0_0_2"/>
<keyword evidence="2" id="KW-0175">Coiled coil</keyword>
<dbReference type="Pfam" id="PF01658">
    <property type="entry name" value="Inos-1-P_synth"/>
    <property type="match status" value="1"/>
</dbReference>
<dbReference type="InParanoid" id="A0A0F7DBC3"/>
<keyword evidence="4" id="KW-0413">Isomerase</keyword>
<proteinExistence type="inferred from homology"/>
<feature type="domain" description="Myo-inositol-1-phosphate synthase GAPDH-like" evidence="3">
    <location>
        <begin position="229"/>
        <end position="332"/>
    </location>
</feature>
<dbReference type="InterPro" id="IPR013021">
    <property type="entry name" value="Myo-inos-1-P_Synthase_GAPDH"/>
</dbReference>
<comment type="similarity">
    <text evidence="1">Belongs to the myo-inositol 1-phosphate synthase family.</text>
</comment>
<dbReference type="InterPro" id="IPR002587">
    <property type="entry name" value="Myo-inos-1-P_Synthase"/>
</dbReference>
<accession>A0A0F7DBC3</accession>
<dbReference type="PATRIC" id="fig|113653.22.peg.1850"/>
<name>A0A0F7DBC3_9EURY</name>
<reference evidence="4 5" key="1">
    <citation type="submission" date="2015-04" db="EMBL/GenBank/DDBJ databases">
        <title>The complete genome sequence of the hyperthermophilic, obligate iron-reducing archaeon Geoglobus ahangari strain 234T.</title>
        <authorList>
            <person name="Manzella M.P."/>
            <person name="Holmes D.E."/>
            <person name="Rocheleau J.M."/>
            <person name="Chung A."/>
            <person name="Reguera G."/>
            <person name="Kashefi K."/>
        </authorList>
    </citation>
    <scope>NUCLEOTIDE SEQUENCE [LARGE SCALE GENOMIC DNA]</scope>
    <source>
        <strain evidence="4 5">234</strain>
    </source>
</reference>
<dbReference type="SUPFAM" id="SSF51735">
    <property type="entry name" value="NAD(P)-binding Rossmann-fold domains"/>
    <property type="match status" value="1"/>
</dbReference>